<dbReference type="Gene3D" id="3.30.565.10">
    <property type="entry name" value="Histidine kinase-like ATPase, C-terminal domain"/>
    <property type="match status" value="1"/>
</dbReference>
<dbReference type="PATRIC" id="fig|84531.7.peg.4042"/>
<dbReference type="SUPFAM" id="SSF55874">
    <property type="entry name" value="ATPase domain of HSP90 chaperone/DNA topoisomerase II/histidine kinase"/>
    <property type="match status" value="1"/>
</dbReference>
<dbReference type="InterPro" id="IPR003594">
    <property type="entry name" value="HATPase_dom"/>
</dbReference>
<keyword evidence="5" id="KW-0597">Phosphoprotein</keyword>
<evidence type="ECO:0000256" key="8">
    <source>
        <dbReference type="ARBA" id="ARBA00022777"/>
    </source>
</evidence>
<dbReference type="STRING" id="84531.LA76x_0324"/>
<dbReference type="GO" id="GO:0005886">
    <property type="term" value="C:plasma membrane"/>
    <property type="evidence" value="ECO:0007669"/>
    <property type="project" value="UniProtKB-SubCell"/>
</dbReference>
<evidence type="ECO:0000259" key="12">
    <source>
        <dbReference type="PROSITE" id="PS50109"/>
    </source>
</evidence>
<keyword evidence="11" id="KW-0472">Membrane</keyword>
<dbReference type="AlphaFoldDB" id="A0A0S2F4Q1"/>
<keyword evidence="11" id="KW-0812">Transmembrane</keyword>
<dbReference type="SMART" id="SM00388">
    <property type="entry name" value="HisKA"/>
    <property type="match status" value="1"/>
</dbReference>
<dbReference type="EMBL" id="CP011129">
    <property type="protein sequence ID" value="ALN78486.1"/>
    <property type="molecule type" value="Genomic_DNA"/>
</dbReference>
<dbReference type="Proteomes" id="UP000060787">
    <property type="component" value="Chromosome"/>
</dbReference>
<accession>A0A0S2F4Q1</accession>
<reference evidence="14 15" key="1">
    <citation type="journal article" date="2015" name="BMC Genomics">
        <title>Comparative genomics and metabolic profiling of the genus Lysobacter.</title>
        <authorList>
            <person name="de Bruijn I."/>
            <person name="Cheng X."/>
            <person name="de Jager V."/>
            <person name="Exposito R.G."/>
            <person name="Watrous J."/>
            <person name="Patel N."/>
            <person name="Postma J."/>
            <person name="Dorrestein P.C."/>
            <person name="Kobayashi D."/>
            <person name="Raaijmakers J.M."/>
        </authorList>
    </citation>
    <scope>NUCLEOTIDE SEQUENCE [LARGE SCALE GENOMIC DNA]</scope>
    <source>
        <strain evidence="14 15">76</strain>
    </source>
</reference>
<keyword evidence="4" id="KW-1003">Cell membrane</keyword>
<keyword evidence="8" id="KW-0418">Kinase</keyword>
<keyword evidence="15" id="KW-1185">Reference proteome</keyword>
<comment type="catalytic activity">
    <reaction evidence="1">
        <text>ATP + protein L-histidine = ADP + protein N-phospho-L-histidine.</text>
        <dbReference type="EC" id="2.7.13.3"/>
    </reaction>
</comment>
<dbReference type="PANTHER" id="PTHR44936">
    <property type="entry name" value="SENSOR PROTEIN CREC"/>
    <property type="match status" value="1"/>
</dbReference>
<evidence type="ECO:0000256" key="4">
    <source>
        <dbReference type="ARBA" id="ARBA00022475"/>
    </source>
</evidence>
<dbReference type="CDD" id="cd06225">
    <property type="entry name" value="HAMP"/>
    <property type="match status" value="1"/>
</dbReference>
<dbReference type="GO" id="GO:0000155">
    <property type="term" value="F:phosphorelay sensor kinase activity"/>
    <property type="evidence" value="ECO:0007669"/>
    <property type="project" value="InterPro"/>
</dbReference>
<dbReference type="RefSeq" id="WP_057916283.1">
    <property type="nucleotide sequence ID" value="NZ_CP011129.1"/>
</dbReference>
<keyword evidence="9" id="KW-0067">ATP-binding</keyword>
<feature type="region of interest" description="Disordered" evidence="10">
    <location>
        <begin position="432"/>
        <end position="458"/>
    </location>
</feature>
<dbReference type="InterPro" id="IPR003660">
    <property type="entry name" value="HAMP_dom"/>
</dbReference>
<evidence type="ECO:0000256" key="3">
    <source>
        <dbReference type="ARBA" id="ARBA00012438"/>
    </source>
</evidence>
<evidence type="ECO:0000256" key="6">
    <source>
        <dbReference type="ARBA" id="ARBA00022679"/>
    </source>
</evidence>
<evidence type="ECO:0000256" key="5">
    <source>
        <dbReference type="ARBA" id="ARBA00022553"/>
    </source>
</evidence>
<sequence length="458" mass="51268">MFAMLVRLYLTVAGLLLCSMLLVQQAFPYLFPDQYSQSARHEFSGELALLREHLRGVGIGELPERIAALNRSNPDRYSVLSPAMALRLPARVLAELAASGTASDHVSTEHHHVYVRLDHGDVVQISYDESDFPIRYIAYATVFAMVLVGLMIWLQPHWRDLERLRDAAARFGDGDLNARARLPGGSSIRQLCVYFNNMADQIGCLIQSQRDMVNAASHELRTPITRLEFGLANLGDTLDDRVARARVHALRCDVEELDLLVGELLTLGMLERSGPMPALERIDLSAFLRASTGVSAEELRIRSTHIEWELAPALKEVVVEPRSLGRAFSNLMRNALRYADGTIRVGAEAVEHGWQLVVEDDGVGIPPEDRLRVFEPFYRLDRSRDRATGGFGLGLSIVRQVIDRHGGEIHIESSPLGGARFVMRIPWHQPGEWRGRSRAPREEPAADAGHFEHSFHLQ</sequence>
<name>A0A0S2F4Q1_LYSAN</name>
<dbReference type="GO" id="GO:0005524">
    <property type="term" value="F:ATP binding"/>
    <property type="evidence" value="ECO:0007669"/>
    <property type="project" value="UniProtKB-KW"/>
</dbReference>
<dbReference type="PANTHER" id="PTHR44936:SF10">
    <property type="entry name" value="SENSOR PROTEIN RSTB"/>
    <property type="match status" value="1"/>
</dbReference>
<dbReference type="EC" id="2.7.13.3" evidence="3"/>
<dbReference type="InterPro" id="IPR036097">
    <property type="entry name" value="HisK_dim/P_sf"/>
</dbReference>
<dbReference type="InterPro" id="IPR003661">
    <property type="entry name" value="HisK_dim/P_dom"/>
</dbReference>
<evidence type="ECO:0000313" key="15">
    <source>
        <dbReference type="Proteomes" id="UP000060787"/>
    </source>
</evidence>
<evidence type="ECO:0000256" key="2">
    <source>
        <dbReference type="ARBA" id="ARBA00004651"/>
    </source>
</evidence>
<dbReference type="PROSITE" id="PS50885">
    <property type="entry name" value="HAMP"/>
    <property type="match status" value="1"/>
</dbReference>
<dbReference type="InterPro" id="IPR036890">
    <property type="entry name" value="HATPase_C_sf"/>
</dbReference>
<dbReference type="SUPFAM" id="SSF47384">
    <property type="entry name" value="Homodimeric domain of signal transducing histidine kinase"/>
    <property type="match status" value="1"/>
</dbReference>
<comment type="subcellular location">
    <subcellularLocation>
        <location evidence="2">Cell membrane</location>
        <topology evidence="2">Multi-pass membrane protein</topology>
    </subcellularLocation>
</comment>
<dbReference type="SMART" id="SM00387">
    <property type="entry name" value="HATPase_c"/>
    <property type="match status" value="1"/>
</dbReference>
<dbReference type="InterPro" id="IPR050980">
    <property type="entry name" value="2C_sensor_his_kinase"/>
</dbReference>
<dbReference type="KEGG" id="lab:LA76x_0324"/>
<dbReference type="Pfam" id="PF00512">
    <property type="entry name" value="HisKA"/>
    <property type="match status" value="1"/>
</dbReference>
<evidence type="ECO:0000256" key="9">
    <source>
        <dbReference type="ARBA" id="ARBA00022840"/>
    </source>
</evidence>
<protein>
    <recommendedName>
        <fullName evidence="3">histidine kinase</fullName>
        <ecNumber evidence="3">2.7.13.3</ecNumber>
    </recommendedName>
</protein>
<feature type="transmembrane region" description="Helical" evidence="11">
    <location>
        <begin position="136"/>
        <end position="154"/>
    </location>
</feature>
<dbReference type="CDD" id="cd00075">
    <property type="entry name" value="HATPase"/>
    <property type="match status" value="1"/>
</dbReference>
<dbReference type="SMART" id="SM00304">
    <property type="entry name" value="HAMP"/>
    <property type="match status" value="1"/>
</dbReference>
<keyword evidence="7" id="KW-0547">Nucleotide-binding</keyword>
<keyword evidence="6" id="KW-0808">Transferase</keyword>
<dbReference type="eggNOG" id="COG2205">
    <property type="taxonomic scope" value="Bacteria"/>
</dbReference>
<dbReference type="InterPro" id="IPR005467">
    <property type="entry name" value="His_kinase_dom"/>
</dbReference>
<evidence type="ECO:0000256" key="10">
    <source>
        <dbReference type="SAM" id="MobiDB-lite"/>
    </source>
</evidence>
<evidence type="ECO:0000256" key="1">
    <source>
        <dbReference type="ARBA" id="ARBA00000085"/>
    </source>
</evidence>
<dbReference type="InterPro" id="IPR004358">
    <property type="entry name" value="Sig_transdc_His_kin-like_C"/>
</dbReference>
<evidence type="ECO:0000256" key="7">
    <source>
        <dbReference type="ARBA" id="ARBA00022741"/>
    </source>
</evidence>
<dbReference type="CDD" id="cd00082">
    <property type="entry name" value="HisKA"/>
    <property type="match status" value="1"/>
</dbReference>
<organism evidence="14 15">
    <name type="scientific">Lysobacter antibioticus</name>
    <dbReference type="NCBI Taxonomy" id="84531"/>
    <lineage>
        <taxon>Bacteria</taxon>
        <taxon>Pseudomonadati</taxon>
        <taxon>Pseudomonadota</taxon>
        <taxon>Gammaproteobacteria</taxon>
        <taxon>Lysobacterales</taxon>
        <taxon>Lysobacteraceae</taxon>
        <taxon>Lysobacter</taxon>
    </lineage>
</organism>
<keyword evidence="11" id="KW-1133">Transmembrane helix</keyword>
<dbReference type="OrthoDB" id="9808408at2"/>
<dbReference type="PRINTS" id="PR00344">
    <property type="entry name" value="BCTRLSENSOR"/>
</dbReference>
<dbReference type="Pfam" id="PF00672">
    <property type="entry name" value="HAMP"/>
    <property type="match status" value="1"/>
</dbReference>
<gene>
    <name evidence="14" type="ORF">LA76x_0324</name>
</gene>
<evidence type="ECO:0000259" key="13">
    <source>
        <dbReference type="PROSITE" id="PS50885"/>
    </source>
</evidence>
<dbReference type="Gene3D" id="1.10.287.130">
    <property type="match status" value="1"/>
</dbReference>
<dbReference type="KEGG" id="laq:GLA29479_4130"/>
<evidence type="ECO:0000313" key="14">
    <source>
        <dbReference type="EMBL" id="ALN78486.1"/>
    </source>
</evidence>
<feature type="domain" description="HAMP" evidence="13">
    <location>
        <begin position="159"/>
        <end position="207"/>
    </location>
</feature>
<evidence type="ECO:0000256" key="11">
    <source>
        <dbReference type="SAM" id="Phobius"/>
    </source>
</evidence>
<dbReference type="PROSITE" id="PS50109">
    <property type="entry name" value="HIS_KIN"/>
    <property type="match status" value="1"/>
</dbReference>
<proteinExistence type="predicted"/>
<dbReference type="Pfam" id="PF02518">
    <property type="entry name" value="HATPase_c"/>
    <property type="match status" value="1"/>
</dbReference>
<feature type="domain" description="Histidine kinase" evidence="12">
    <location>
        <begin position="215"/>
        <end position="429"/>
    </location>
</feature>